<dbReference type="InterPro" id="IPR031312">
    <property type="entry name" value="Na/sul_symport_CS"/>
</dbReference>
<evidence type="ECO:0000256" key="7">
    <source>
        <dbReference type="SAM" id="Phobius"/>
    </source>
</evidence>
<reference evidence="8" key="2">
    <citation type="submission" date="2020-11" db="EMBL/GenBank/DDBJ databases">
        <authorList>
            <person name="McCartney M.A."/>
            <person name="Auch B."/>
            <person name="Kono T."/>
            <person name="Mallez S."/>
            <person name="Becker A."/>
            <person name="Gohl D.M."/>
            <person name="Silverstein K.A.T."/>
            <person name="Koren S."/>
            <person name="Bechman K.B."/>
            <person name="Herman A."/>
            <person name="Abrahante J.E."/>
            <person name="Garbe J."/>
        </authorList>
    </citation>
    <scope>NUCLEOTIDE SEQUENCE</scope>
    <source>
        <strain evidence="8">Duluth1</strain>
        <tissue evidence="8">Whole animal</tissue>
    </source>
</reference>
<evidence type="ECO:0000313" key="9">
    <source>
        <dbReference type="Proteomes" id="UP000828390"/>
    </source>
</evidence>
<keyword evidence="9" id="KW-1185">Reference proteome</keyword>
<dbReference type="AlphaFoldDB" id="A0A9D4S1E5"/>
<evidence type="ECO:0000256" key="4">
    <source>
        <dbReference type="ARBA" id="ARBA00022692"/>
    </source>
</evidence>
<dbReference type="InterPro" id="IPR001898">
    <property type="entry name" value="SLC13A/DASS"/>
</dbReference>
<dbReference type="GO" id="GO:0005886">
    <property type="term" value="C:plasma membrane"/>
    <property type="evidence" value="ECO:0007669"/>
    <property type="project" value="TreeGrafter"/>
</dbReference>
<comment type="caution">
    <text evidence="8">The sequence shown here is derived from an EMBL/GenBank/DDBJ whole genome shotgun (WGS) entry which is preliminary data.</text>
</comment>
<dbReference type="Proteomes" id="UP000828390">
    <property type="component" value="Unassembled WGS sequence"/>
</dbReference>
<dbReference type="PANTHER" id="PTHR10283:SF82">
    <property type="entry name" value="SOLUTE CARRIER FAMILY 13 MEMBER 2"/>
    <property type="match status" value="1"/>
</dbReference>
<comment type="subcellular location">
    <subcellularLocation>
        <location evidence="1">Membrane</location>
        <topology evidence="1">Multi-pass membrane protein</topology>
    </subcellularLocation>
</comment>
<dbReference type="EMBL" id="JAIWYP010000001">
    <property type="protein sequence ID" value="KAH3888914.1"/>
    <property type="molecule type" value="Genomic_DNA"/>
</dbReference>
<keyword evidence="4 7" id="KW-0812">Transmembrane</keyword>
<evidence type="ECO:0000256" key="1">
    <source>
        <dbReference type="ARBA" id="ARBA00004141"/>
    </source>
</evidence>
<gene>
    <name evidence="8" type="ORF">DPMN_012959</name>
</gene>
<feature type="transmembrane region" description="Helical" evidence="7">
    <location>
        <begin position="191"/>
        <end position="217"/>
    </location>
</feature>
<evidence type="ECO:0000256" key="3">
    <source>
        <dbReference type="ARBA" id="ARBA00022448"/>
    </source>
</evidence>
<keyword evidence="6 7" id="KW-0472">Membrane</keyword>
<name>A0A9D4S1E5_DREPO</name>
<feature type="transmembrane region" description="Helical" evidence="7">
    <location>
        <begin position="55"/>
        <end position="76"/>
    </location>
</feature>
<dbReference type="PROSITE" id="PS01271">
    <property type="entry name" value="NA_SULFATE"/>
    <property type="match status" value="1"/>
</dbReference>
<accession>A0A9D4S1E5</accession>
<evidence type="ECO:0000256" key="6">
    <source>
        <dbReference type="ARBA" id="ARBA00023136"/>
    </source>
</evidence>
<evidence type="ECO:0000313" key="8">
    <source>
        <dbReference type="EMBL" id="KAH3888914.1"/>
    </source>
</evidence>
<evidence type="ECO:0000256" key="5">
    <source>
        <dbReference type="ARBA" id="ARBA00022989"/>
    </source>
</evidence>
<proteinExistence type="inferred from homology"/>
<dbReference type="Pfam" id="PF00939">
    <property type="entry name" value="Na_sulph_symp"/>
    <property type="match status" value="1"/>
</dbReference>
<protein>
    <submittedName>
        <fullName evidence="8">Uncharacterized protein</fullName>
    </submittedName>
</protein>
<feature type="transmembrane region" description="Helical" evidence="7">
    <location>
        <begin position="96"/>
        <end position="114"/>
    </location>
</feature>
<comment type="similarity">
    <text evidence="2">Belongs to the SLC13A/DASS transporter (TC 2.A.47) family. NADC subfamily.</text>
</comment>
<keyword evidence="5 7" id="KW-1133">Transmembrane helix</keyword>
<feature type="transmembrane region" description="Helical" evidence="7">
    <location>
        <begin position="6"/>
        <end position="24"/>
    </location>
</feature>
<reference evidence="8" key="1">
    <citation type="journal article" date="2019" name="bioRxiv">
        <title>The Genome of the Zebra Mussel, Dreissena polymorpha: A Resource for Invasive Species Research.</title>
        <authorList>
            <person name="McCartney M.A."/>
            <person name="Auch B."/>
            <person name="Kono T."/>
            <person name="Mallez S."/>
            <person name="Zhang Y."/>
            <person name="Obille A."/>
            <person name="Becker A."/>
            <person name="Abrahante J.E."/>
            <person name="Garbe J."/>
            <person name="Badalamenti J.P."/>
            <person name="Herman A."/>
            <person name="Mangelson H."/>
            <person name="Liachko I."/>
            <person name="Sullivan S."/>
            <person name="Sone E.D."/>
            <person name="Koren S."/>
            <person name="Silverstein K.A.T."/>
            <person name="Beckman K.B."/>
            <person name="Gohl D.M."/>
        </authorList>
    </citation>
    <scope>NUCLEOTIDE SEQUENCE</scope>
    <source>
        <strain evidence="8">Duluth1</strain>
        <tissue evidence="8">Whole animal</tissue>
    </source>
</reference>
<feature type="transmembrane region" description="Helical" evidence="7">
    <location>
        <begin position="266"/>
        <end position="289"/>
    </location>
</feature>
<dbReference type="GO" id="GO:0015141">
    <property type="term" value="F:succinate transmembrane transporter activity"/>
    <property type="evidence" value="ECO:0007669"/>
    <property type="project" value="UniProtKB-ARBA"/>
</dbReference>
<organism evidence="8 9">
    <name type="scientific">Dreissena polymorpha</name>
    <name type="common">Zebra mussel</name>
    <name type="synonym">Mytilus polymorpha</name>
    <dbReference type="NCBI Taxonomy" id="45954"/>
    <lineage>
        <taxon>Eukaryota</taxon>
        <taxon>Metazoa</taxon>
        <taxon>Spiralia</taxon>
        <taxon>Lophotrochozoa</taxon>
        <taxon>Mollusca</taxon>
        <taxon>Bivalvia</taxon>
        <taxon>Autobranchia</taxon>
        <taxon>Heteroconchia</taxon>
        <taxon>Euheterodonta</taxon>
        <taxon>Imparidentia</taxon>
        <taxon>Neoheterodontei</taxon>
        <taxon>Myida</taxon>
        <taxon>Dreissenoidea</taxon>
        <taxon>Dreissenidae</taxon>
        <taxon>Dreissena</taxon>
    </lineage>
</organism>
<evidence type="ECO:0000256" key="2">
    <source>
        <dbReference type="ARBA" id="ARBA00006772"/>
    </source>
</evidence>
<sequence length="330" mass="36146">MAIGVPMSVAVFLATWLWLQIFSLGKKCLCCFKTDDDYSAVRVHLQHEYKKLGKWSFAEALVMADLVILAFLWIARNPVVVPGWGALFKTKYVEDSTAAIFMSVILFFLPSKLPKFGKKDDEHKKDEWTATSEYVPLLTWKYVNNKMAWGVLLLMGGGFALADGCATSGLSEWISEKLTVFENLPTWMTSALLTFITAAITNVTSNAATSTLFLPIVGGLAIKISVHPLYFMIPCAVAASFAYMLPVGTPPNAIVFSTGYLKIIDMIKAGGVINVIAVLIVCICMNTFVMPIFHLYTIPEAFLTNHTSGDLVVQGLNHSTVGTALYNTTG</sequence>
<keyword evidence="3" id="KW-0813">Transport</keyword>
<dbReference type="PANTHER" id="PTHR10283">
    <property type="entry name" value="SOLUTE CARRIER FAMILY 13 MEMBER"/>
    <property type="match status" value="1"/>
</dbReference>
<feature type="transmembrane region" description="Helical" evidence="7">
    <location>
        <begin position="147"/>
        <end position="171"/>
    </location>
</feature>